<comment type="caution">
    <text evidence="15">The sequence shown here is derived from an EMBL/GenBank/DDBJ whole genome shotgun (WGS) entry which is preliminary data.</text>
</comment>
<evidence type="ECO:0000256" key="9">
    <source>
        <dbReference type="ARBA" id="ARBA00023002"/>
    </source>
</evidence>
<dbReference type="CDD" id="cd02232">
    <property type="entry name" value="cupin_ARD"/>
    <property type="match status" value="1"/>
</dbReference>
<dbReference type="GO" id="GO:0005737">
    <property type="term" value="C:cytoplasm"/>
    <property type="evidence" value="ECO:0007669"/>
    <property type="project" value="UniProtKB-SubCell"/>
</dbReference>
<evidence type="ECO:0000256" key="4">
    <source>
        <dbReference type="ARBA" id="ARBA00022605"/>
    </source>
</evidence>
<dbReference type="PANTHER" id="PTHR23418">
    <property type="entry name" value="ACIREDUCTONE DIOXYGENASE"/>
    <property type="match status" value="1"/>
</dbReference>
<dbReference type="GO" id="GO:0005524">
    <property type="term" value="F:ATP binding"/>
    <property type="evidence" value="ECO:0007669"/>
    <property type="project" value="UniProtKB-KW"/>
</dbReference>
<evidence type="ECO:0000313" key="15">
    <source>
        <dbReference type="EMBL" id="KAL3821818.1"/>
    </source>
</evidence>
<comment type="catalytic activity">
    <reaction evidence="1 13">
        <text>1,2-dihydroxy-5-(methylsulfanyl)pent-1-en-3-one + O2 = 4-methylsulfanyl-2-oxobutanoate + formate + 2 H(+)</text>
        <dbReference type="Rhea" id="RHEA:24504"/>
        <dbReference type="ChEBI" id="CHEBI:15378"/>
        <dbReference type="ChEBI" id="CHEBI:15379"/>
        <dbReference type="ChEBI" id="CHEBI:15740"/>
        <dbReference type="ChEBI" id="CHEBI:16723"/>
        <dbReference type="ChEBI" id="CHEBI:49252"/>
        <dbReference type="EC" id="1.13.11.54"/>
    </reaction>
</comment>
<evidence type="ECO:0000256" key="11">
    <source>
        <dbReference type="ARBA" id="ARBA00023167"/>
    </source>
</evidence>
<feature type="binding site" evidence="13">
    <location>
        <position position="139"/>
    </location>
    <ligand>
        <name>Ni(2+)</name>
        <dbReference type="ChEBI" id="CHEBI:49786"/>
        <note>for nickel-dependent acireductone dioxygenase activity</note>
    </ligand>
</feature>
<dbReference type="GO" id="GO:0019509">
    <property type="term" value="P:L-methionine salvage from methylthioadenosine"/>
    <property type="evidence" value="ECO:0007669"/>
    <property type="project" value="UniProtKB-UniRule"/>
</dbReference>
<name>A0ABD3SBW6_9STRA</name>
<dbReference type="SUPFAM" id="SSF51182">
    <property type="entry name" value="RmlC-like cupins"/>
    <property type="match status" value="1"/>
</dbReference>
<comment type="similarity">
    <text evidence="13">Belongs to the acireductone dioxygenase (ARD) family.</text>
</comment>
<feature type="region of interest" description="Disordered" evidence="14">
    <location>
        <begin position="1"/>
        <end position="35"/>
    </location>
</feature>
<keyword evidence="7" id="KW-0067">ATP-binding</keyword>
<evidence type="ECO:0000256" key="13">
    <source>
        <dbReference type="HAMAP-Rule" id="MF_03154"/>
    </source>
</evidence>
<evidence type="ECO:0000256" key="7">
    <source>
        <dbReference type="ARBA" id="ARBA00022840"/>
    </source>
</evidence>
<keyword evidence="16" id="KW-1185">Reference proteome</keyword>
<dbReference type="InterPro" id="IPR011051">
    <property type="entry name" value="RmlC_Cupin_sf"/>
</dbReference>
<keyword evidence="10 13" id="KW-0408">Iron</keyword>
<comment type="pathway">
    <text evidence="13">Amino-acid biosynthesis; L-methionine biosynthesis via salvage pathway; L-methionine from S-methyl-5-thio-alpha-D-ribose 1-phosphate: step 5/6.</text>
</comment>
<dbReference type="InterPro" id="IPR005654">
    <property type="entry name" value="ATPase_AFG1-like"/>
</dbReference>
<keyword evidence="9 13" id="KW-0560">Oxidoreductase</keyword>
<proteinExistence type="inferred from homology"/>
<feature type="binding site" evidence="13">
    <location>
        <position position="184"/>
    </location>
    <ligand>
        <name>Fe(2+)</name>
        <dbReference type="ChEBI" id="CHEBI:29033"/>
        <note>for iron-dependent acireductone dioxygenase activity</note>
    </ligand>
</feature>
<feature type="binding site" evidence="13">
    <location>
        <position position="141"/>
    </location>
    <ligand>
        <name>Fe(2+)</name>
        <dbReference type="ChEBI" id="CHEBI:29033"/>
        <note>for iron-dependent acireductone dioxygenase activity</note>
    </ligand>
</feature>
<comment type="function">
    <text evidence="13">Catalyzes 2 different reactions between oxygen and the acireductone 1,2-dihydroxy-3-keto-5-methylthiopentene (DHK-MTPene) depending upon the metal bound in the active site. Fe-containing acireductone dioxygenase (Fe-ARD) produces formate and 2-keto-4-methylthiobutyrate (KMTB), the alpha-ketoacid precursor of methionine in the methionine recycle pathway. Ni-containing acireductone dioxygenase (Ni-ARD) produces methylthiopropionate, carbon monoxide and formate, and does not lie on the methionine recycle pathway.</text>
</comment>
<sequence>MSAEGEADNIYSTATEEVPLTKKVKSGPMEQAPDSEWPEAWLMVPDGDIKDQKAPNKLVPNVPVSAEELREIGICYWKLDASAYSYPKIAVPWDPSDAVDPDLKRLRDDRGYSYADIITVHPDTLPEYETKVRAFFEEHIHDAEEIRYVLGGSGYFDVRNRSDEWVRMHVKAGDLVTLPEGIYHRFTVDEGDSIHAMRLFIGQPVWTPFNRPCDEHESRKKYVKSKVDYRLVEREIGDDAAVEHSGVEPALQRMDFADDDSVNDGDHSGSAKKSFDELFHTLANGAIRERTSDYHTPDFLGAPKNRMWRTAKGVADYLVVGERFNAIYIGDVPRLMSHETNLMKTWITQVDVLYECGTRVIIHAATEPEHIIVDSEAHASNMH</sequence>
<dbReference type="PANTHER" id="PTHR23418:SF0">
    <property type="entry name" value="ACIREDUCTONE DIOXYGENASE"/>
    <property type="match status" value="1"/>
</dbReference>
<dbReference type="InterPro" id="IPR014710">
    <property type="entry name" value="RmlC-like_jellyroll"/>
</dbReference>
<dbReference type="EC" id="1.13.11.54" evidence="13"/>
<dbReference type="GO" id="GO:0005506">
    <property type="term" value="F:iron ion binding"/>
    <property type="evidence" value="ECO:0007669"/>
    <property type="project" value="UniProtKB-UniRule"/>
</dbReference>
<dbReference type="Pfam" id="PF03079">
    <property type="entry name" value="ARD"/>
    <property type="match status" value="1"/>
</dbReference>
<evidence type="ECO:0000256" key="3">
    <source>
        <dbReference type="ARBA" id="ARBA00022596"/>
    </source>
</evidence>
<dbReference type="Proteomes" id="UP001530377">
    <property type="component" value="Unassembled WGS sequence"/>
</dbReference>
<dbReference type="GO" id="GO:0010309">
    <property type="term" value="F:acireductone dioxygenase [iron(II)-requiring] activity"/>
    <property type="evidence" value="ECO:0007669"/>
    <property type="project" value="UniProtKB-UniRule"/>
</dbReference>
<feature type="binding site" evidence="13">
    <location>
        <position position="145"/>
    </location>
    <ligand>
        <name>Ni(2+)</name>
        <dbReference type="ChEBI" id="CHEBI:49786"/>
        <note>for nickel-dependent acireductone dioxygenase activity</note>
    </ligand>
</feature>
<dbReference type="HAMAP" id="MF_03154">
    <property type="entry name" value="Salvage_MtnD_euk"/>
    <property type="match status" value="1"/>
</dbReference>
<dbReference type="EC" id="1.13.11.53" evidence="13"/>
<dbReference type="GO" id="GO:0005634">
    <property type="term" value="C:nucleus"/>
    <property type="evidence" value="ECO:0007669"/>
    <property type="project" value="UniProtKB-SubCell"/>
</dbReference>
<feature type="binding site" evidence="13">
    <location>
        <position position="141"/>
    </location>
    <ligand>
        <name>Ni(2+)</name>
        <dbReference type="ChEBI" id="CHEBI:49786"/>
        <note>for nickel-dependent acireductone dioxygenase activity</note>
    </ligand>
</feature>
<comment type="subcellular location">
    <subcellularLocation>
        <location evidence="13">Cytoplasm</location>
    </subcellularLocation>
    <subcellularLocation>
        <location evidence="13">Nucleus</location>
    </subcellularLocation>
</comment>
<gene>
    <name evidence="15" type="ORF">ACHAXA_003320</name>
</gene>
<keyword evidence="8 13" id="KW-0223">Dioxygenase</keyword>
<dbReference type="InterPro" id="IPR004313">
    <property type="entry name" value="ARD"/>
</dbReference>
<feature type="binding site" evidence="13">
    <location>
        <position position="139"/>
    </location>
    <ligand>
        <name>Fe(2+)</name>
        <dbReference type="ChEBI" id="CHEBI:29033"/>
        <note>for iron-dependent acireductone dioxygenase activity</note>
    </ligand>
</feature>
<dbReference type="FunFam" id="2.60.120.10:FF:000099">
    <property type="entry name" value="1,2-dihydroxy-3-keto-5-methylthiopentene dioxygenase"/>
    <property type="match status" value="1"/>
</dbReference>
<dbReference type="Gene3D" id="2.60.120.10">
    <property type="entry name" value="Jelly Rolls"/>
    <property type="match status" value="1"/>
</dbReference>
<dbReference type="Pfam" id="PF03969">
    <property type="entry name" value="AFG1_ATPase"/>
    <property type="match status" value="1"/>
</dbReference>
<evidence type="ECO:0000256" key="14">
    <source>
        <dbReference type="SAM" id="MobiDB-lite"/>
    </source>
</evidence>
<evidence type="ECO:0000256" key="10">
    <source>
        <dbReference type="ARBA" id="ARBA00023004"/>
    </source>
</evidence>
<keyword evidence="5 13" id="KW-0479">Metal-binding</keyword>
<comment type="catalytic activity">
    <reaction evidence="13">
        <text>1,2-dihydroxy-5-(methylsulfanyl)pent-1-en-3-one + O2 = 3-(methylsulfanyl)propanoate + CO + formate + 2 H(+)</text>
        <dbReference type="Rhea" id="RHEA:14161"/>
        <dbReference type="ChEBI" id="CHEBI:15378"/>
        <dbReference type="ChEBI" id="CHEBI:15379"/>
        <dbReference type="ChEBI" id="CHEBI:15740"/>
        <dbReference type="ChEBI" id="CHEBI:17245"/>
        <dbReference type="ChEBI" id="CHEBI:49016"/>
        <dbReference type="ChEBI" id="CHEBI:49252"/>
        <dbReference type="EC" id="1.13.11.53"/>
    </reaction>
</comment>
<dbReference type="GO" id="GO:0010308">
    <property type="term" value="F:acireductone dioxygenase (Ni2+-requiring) activity"/>
    <property type="evidence" value="ECO:0007669"/>
    <property type="project" value="UniProtKB-UniRule"/>
</dbReference>
<protein>
    <recommendedName>
        <fullName evidence="13">Acireductone dioxygenase</fullName>
    </recommendedName>
    <alternativeName>
        <fullName evidence="13">Acireductone dioxygenase (Fe(2+)-requiring)</fullName>
        <shortName evidence="13">ARD'</shortName>
        <shortName evidence="13">Fe-ARD</shortName>
        <ecNumber evidence="13">1.13.11.54</ecNumber>
    </alternativeName>
    <alternativeName>
        <fullName evidence="13">Acireductone dioxygenase (Ni(2+)-requiring)</fullName>
        <shortName evidence="13">ARD</shortName>
        <shortName evidence="13">Ni-ARD</shortName>
        <ecNumber evidence="13">1.13.11.53</ecNumber>
    </alternativeName>
</protein>
<evidence type="ECO:0000256" key="6">
    <source>
        <dbReference type="ARBA" id="ARBA00022741"/>
    </source>
</evidence>
<dbReference type="AlphaFoldDB" id="A0ABD3SBW6"/>
<evidence type="ECO:0000256" key="1">
    <source>
        <dbReference type="ARBA" id="ARBA00000428"/>
    </source>
</evidence>
<evidence type="ECO:0000313" key="16">
    <source>
        <dbReference type="Proteomes" id="UP001530377"/>
    </source>
</evidence>
<accession>A0ABD3SBW6</accession>
<evidence type="ECO:0000256" key="12">
    <source>
        <dbReference type="ARBA" id="ARBA00023242"/>
    </source>
</evidence>
<keyword evidence="2 13" id="KW-0963">Cytoplasm</keyword>
<dbReference type="GO" id="GO:0016151">
    <property type="term" value="F:nickel cation binding"/>
    <property type="evidence" value="ECO:0007669"/>
    <property type="project" value="UniProtKB-UniRule"/>
</dbReference>
<dbReference type="InterPro" id="IPR027496">
    <property type="entry name" value="ARD_euk"/>
</dbReference>
<evidence type="ECO:0000256" key="8">
    <source>
        <dbReference type="ARBA" id="ARBA00022964"/>
    </source>
</evidence>
<keyword evidence="11 13" id="KW-0486">Methionine biosynthesis</keyword>
<evidence type="ECO:0000256" key="2">
    <source>
        <dbReference type="ARBA" id="ARBA00022490"/>
    </source>
</evidence>
<comment type="cofactor">
    <cofactor evidence="13">
        <name>Fe(2+)</name>
        <dbReference type="ChEBI" id="CHEBI:29033"/>
    </cofactor>
    <cofactor evidence="13">
        <name>Ni(2+)</name>
        <dbReference type="ChEBI" id="CHEBI:49786"/>
    </cofactor>
    <text evidence="13">Binds either 1 Fe or Ni cation per monomer. Iron-binding promotes an acireductone dioxygenase reaction producing 2-keto-4-methylthiobutyrate, while nickel-binding promotes an acireductone dioxygenase reaction producing 3-(methylsulfanyl)propanoate.</text>
</comment>
<keyword evidence="6" id="KW-0547">Nucleotide-binding</keyword>
<keyword evidence="4 13" id="KW-0028">Amino-acid biosynthesis</keyword>
<keyword evidence="12 13" id="KW-0539">Nucleus</keyword>
<organism evidence="15 16">
    <name type="scientific">Cyclostephanos tholiformis</name>
    <dbReference type="NCBI Taxonomy" id="382380"/>
    <lineage>
        <taxon>Eukaryota</taxon>
        <taxon>Sar</taxon>
        <taxon>Stramenopiles</taxon>
        <taxon>Ochrophyta</taxon>
        <taxon>Bacillariophyta</taxon>
        <taxon>Coscinodiscophyceae</taxon>
        <taxon>Thalassiosirophycidae</taxon>
        <taxon>Stephanodiscales</taxon>
        <taxon>Stephanodiscaceae</taxon>
        <taxon>Cyclostephanos</taxon>
    </lineage>
</organism>
<feature type="binding site" evidence="13">
    <location>
        <position position="184"/>
    </location>
    <ligand>
        <name>Ni(2+)</name>
        <dbReference type="ChEBI" id="CHEBI:49786"/>
        <note>for nickel-dependent acireductone dioxygenase activity</note>
    </ligand>
</feature>
<keyword evidence="3 13" id="KW-0533">Nickel</keyword>
<feature type="binding site" evidence="13">
    <location>
        <position position="145"/>
    </location>
    <ligand>
        <name>Fe(2+)</name>
        <dbReference type="ChEBI" id="CHEBI:29033"/>
        <note>for iron-dependent acireductone dioxygenase activity</note>
    </ligand>
</feature>
<evidence type="ECO:0000256" key="5">
    <source>
        <dbReference type="ARBA" id="ARBA00022723"/>
    </source>
</evidence>
<reference evidence="15 16" key="1">
    <citation type="submission" date="2024-10" db="EMBL/GenBank/DDBJ databases">
        <title>Updated reference genomes for cyclostephanoid diatoms.</title>
        <authorList>
            <person name="Roberts W.R."/>
            <person name="Alverson A.J."/>
        </authorList>
    </citation>
    <scope>NUCLEOTIDE SEQUENCE [LARGE SCALE GENOMIC DNA]</scope>
    <source>
        <strain evidence="15 16">AJA228-03</strain>
    </source>
</reference>
<dbReference type="EMBL" id="JALLPB020000083">
    <property type="protein sequence ID" value="KAL3821818.1"/>
    <property type="molecule type" value="Genomic_DNA"/>
</dbReference>